<keyword evidence="1" id="KW-0812">Transmembrane</keyword>
<proteinExistence type="predicted"/>
<dbReference type="EMBL" id="GGEC01064126">
    <property type="protein sequence ID" value="MBX44610.1"/>
    <property type="molecule type" value="Transcribed_RNA"/>
</dbReference>
<feature type="transmembrane region" description="Helical" evidence="1">
    <location>
        <begin position="17"/>
        <end position="40"/>
    </location>
</feature>
<keyword evidence="1" id="KW-0472">Membrane</keyword>
<evidence type="ECO:0000313" key="2">
    <source>
        <dbReference type="EMBL" id="MBX44610.1"/>
    </source>
</evidence>
<name>A0A2P2NQD5_RHIMU</name>
<dbReference type="AlphaFoldDB" id="A0A2P2NQD5"/>
<protein>
    <submittedName>
        <fullName evidence="2">Uncharacterized protein</fullName>
    </submittedName>
</protein>
<organism evidence="2">
    <name type="scientific">Rhizophora mucronata</name>
    <name type="common">Asiatic mangrove</name>
    <dbReference type="NCBI Taxonomy" id="61149"/>
    <lineage>
        <taxon>Eukaryota</taxon>
        <taxon>Viridiplantae</taxon>
        <taxon>Streptophyta</taxon>
        <taxon>Embryophyta</taxon>
        <taxon>Tracheophyta</taxon>
        <taxon>Spermatophyta</taxon>
        <taxon>Magnoliopsida</taxon>
        <taxon>eudicotyledons</taxon>
        <taxon>Gunneridae</taxon>
        <taxon>Pentapetalae</taxon>
        <taxon>rosids</taxon>
        <taxon>fabids</taxon>
        <taxon>Malpighiales</taxon>
        <taxon>Rhizophoraceae</taxon>
        <taxon>Rhizophora</taxon>
    </lineage>
</organism>
<accession>A0A2P2NQD5</accession>
<reference evidence="2" key="1">
    <citation type="submission" date="2018-02" db="EMBL/GenBank/DDBJ databases">
        <title>Rhizophora mucronata_Transcriptome.</title>
        <authorList>
            <person name="Meera S.P."/>
            <person name="Sreeshan A."/>
            <person name="Augustine A."/>
        </authorList>
    </citation>
    <scope>NUCLEOTIDE SEQUENCE</scope>
    <source>
        <tissue evidence="2">Leaf</tissue>
    </source>
</reference>
<sequence length="46" mass="5249">MQFVPIFAATLSSDSSVFITIFSVGMLIVCFQCVSLFHLLRRHWLS</sequence>
<keyword evidence="1" id="KW-1133">Transmembrane helix</keyword>
<evidence type="ECO:0000256" key="1">
    <source>
        <dbReference type="SAM" id="Phobius"/>
    </source>
</evidence>